<reference evidence="1" key="1">
    <citation type="journal article" date="2020" name="Nat. Commun.">
        <title>Large-scale genome sequencing of mycorrhizal fungi provides insights into the early evolution of symbiotic traits.</title>
        <authorList>
            <person name="Miyauchi S."/>
            <person name="Kiss E."/>
            <person name="Kuo A."/>
            <person name="Drula E."/>
            <person name="Kohler A."/>
            <person name="Sanchez-Garcia M."/>
            <person name="Morin E."/>
            <person name="Andreopoulos B."/>
            <person name="Barry K.W."/>
            <person name="Bonito G."/>
            <person name="Buee M."/>
            <person name="Carver A."/>
            <person name="Chen C."/>
            <person name="Cichocki N."/>
            <person name="Clum A."/>
            <person name="Culley D."/>
            <person name="Crous P.W."/>
            <person name="Fauchery L."/>
            <person name="Girlanda M."/>
            <person name="Hayes R.D."/>
            <person name="Keri Z."/>
            <person name="LaButti K."/>
            <person name="Lipzen A."/>
            <person name="Lombard V."/>
            <person name="Magnuson J."/>
            <person name="Maillard F."/>
            <person name="Murat C."/>
            <person name="Nolan M."/>
            <person name="Ohm R.A."/>
            <person name="Pangilinan J."/>
            <person name="Pereira M.F."/>
            <person name="Perotto S."/>
            <person name="Peter M."/>
            <person name="Pfister S."/>
            <person name="Riley R."/>
            <person name="Sitrit Y."/>
            <person name="Stielow J.B."/>
            <person name="Szollosi G."/>
            <person name="Zifcakova L."/>
            <person name="Stursova M."/>
            <person name="Spatafora J.W."/>
            <person name="Tedersoo L."/>
            <person name="Vaario L.M."/>
            <person name="Yamada A."/>
            <person name="Yan M."/>
            <person name="Wang P."/>
            <person name="Xu J."/>
            <person name="Bruns T."/>
            <person name="Baldrian P."/>
            <person name="Vilgalys R."/>
            <person name="Dunand C."/>
            <person name="Henrissat B."/>
            <person name="Grigoriev I.V."/>
            <person name="Hibbett D."/>
            <person name="Nagy L.G."/>
            <person name="Martin F.M."/>
        </authorList>
    </citation>
    <scope>NUCLEOTIDE SEQUENCE</scope>
    <source>
        <strain evidence="1">UP504</strain>
    </source>
</reference>
<keyword evidence="2" id="KW-1185">Reference proteome</keyword>
<gene>
    <name evidence="1" type="ORF">BS47DRAFT_1363922</name>
</gene>
<proteinExistence type="predicted"/>
<protein>
    <submittedName>
        <fullName evidence="1">Uncharacterized protein</fullName>
    </submittedName>
</protein>
<sequence length="163" mass="18651">MSKQQTNDFEVVSEMDAEQGLTYIVKNSLSSAKWGKDSTLSTAIKTNADHILLIVCGMSPILLLFPEITDLNYQEITRLEWHMMWRFGQTLWVGQHLDKRTMFVEQTVWNFLLEMITGQHLIIPMQPNNPETSISISKQPKVHPKQLKEVVVGAIHQMNSLDG</sequence>
<dbReference type="Proteomes" id="UP000886523">
    <property type="component" value="Unassembled WGS sequence"/>
</dbReference>
<evidence type="ECO:0000313" key="1">
    <source>
        <dbReference type="EMBL" id="KAF9511304.1"/>
    </source>
</evidence>
<name>A0A9P6AT91_9AGAM</name>
<dbReference type="AlphaFoldDB" id="A0A9P6AT91"/>
<comment type="caution">
    <text evidence="1">The sequence shown here is derived from an EMBL/GenBank/DDBJ whole genome shotgun (WGS) entry which is preliminary data.</text>
</comment>
<accession>A0A9P6AT91</accession>
<dbReference type="EMBL" id="MU129002">
    <property type="protein sequence ID" value="KAF9511304.1"/>
    <property type="molecule type" value="Genomic_DNA"/>
</dbReference>
<organism evidence="1 2">
    <name type="scientific">Hydnum rufescens UP504</name>
    <dbReference type="NCBI Taxonomy" id="1448309"/>
    <lineage>
        <taxon>Eukaryota</taxon>
        <taxon>Fungi</taxon>
        <taxon>Dikarya</taxon>
        <taxon>Basidiomycota</taxon>
        <taxon>Agaricomycotina</taxon>
        <taxon>Agaricomycetes</taxon>
        <taxon>Cantharellales</taxon>
        <taxon>Hydnaceae</taxon>
        <taxon>Hydnum</taxon>
    </lineage>
</organism>
<evidence type="ECO:0000313" key="2">
    <source>
        <dbReference type="Proteomes" id="UP000886523"/>
    </source>
</evidence>